<feature type="region of interest" description="Disordered" evidence="1">
    <location>
        <begin position="106"/>
        <end position="127"/>
    </location>
</feature>
<name>A0AAE9Y3N3_9ACTN</name>
<accession>A0AAE9Y3N3</accession>
<evidence type="ECO:0000256" key="1">
    <source>
        <dbReference type="SAM" id="MobiDB-lite"/>
    </source>
</evidence>
<dbReference type="AlphaFoldDB" id="A0AAE9Y3N3"/>
<feature type="transmembrane region" description="Helical" evidence="2">
    <location>
        <begin position="74"/>
        <end position="97"/>
    </location>
</feature>
<dbReference type="EMBL" id="CP116942">
    <property type="protein sequence ID" value="WCO65250.1"/>
    <property type="molecule type" value="Genomic_DNA"/>
</dbReference>
<keyword evidence="2" id="KW-1133">Transmembrane helix</keyword>
<dbReference type="KEGG" id="ima:PO878_12145"/>
<proteinExistence type="predicted"/>
<dbReference type="RefSeq" id="WP_272734775.1">
    <property type="nucleotide sequence ID" value="NZ_CP116942.1"/>
</dbReference>
<evidence type="ECO:0000256" key="2">
    <source>
        <dbReference type="SAM" id="Phobius"/>
    </source>
</evidence>
<feature type="compositionally biased region" description="Low complexity" evidence="1">
    <location>
        <begin position="12"/>
        <end position="21"/>
    </location>
</feature>
<evidence type="ECO:0000313" key="3">
    <source>
        <dbReference type="EMBL" id="WCO65250.1"/>
    </source>
</evidence>
<feature type="region of interest" description="Disordered" evidence="1">
    <location>
        <begin position="1"/>
        <end position="26"/>
    </location>
</feature>
<gene>
    <name evidence="3" type="ORF">PO878_12145</name>
</gene>
<keyword evidence="4" id="KW-1185">Reference proteome</keyword>
<reference evidence="3" key="1">
    <citation type="submission" date="2023-01" db="EMBL/GenBank/DDBJ databases">
        <title>The diversity of Class Acidimicrobiia in South China Sea sediment environments and the proposal of Iamia marina sp. nov., a novel species of the genus Iamia.</title>
        <authorList>
            <person name="He Y."/>
            <person name="Tian X."/>
        </authorList>
    </citation>
    <scope>NUCLEOTIDE SEQUENCE</scope>
    <source>
        <strain evidence="3">DSM 19957</strain>
    </source>
</reference>
<organism evidence="3 4">
    <name type="scientific">Iamia majanohamensis</name>
    <dbReference type="NCBI Taxonomy" id="467976"/>
    <lineage>
        <taxon>Bacteria</taxon>
        <taxon>Bacillati</taxon>
        <taxon>Actinomycetota</taxon>
        <taxon>Acidimicrobiia</taxon>
        <taxon>Acidimicrobiales</taxon>
        <taxon>Iamiaceae</taxon>
        <taxon>Iamia</taxon>
    </lineage>
</organism>
<keyword evidence="2" id="KW-0812">Transmembrane</keyword>
<protein>
    <recommendedName>
        <fullName evidence="5">DUF4190 domain-containing protein</fullName>
    </recommendedName>
</protein>
<keyword evidence="2" id="KW-0472">Membrane</keyword>
<evidence type="ECO:0008006" key="5">
    <source>
        <dbReference type="Google" id="ProtNLM"/>
    </source>
</evidence>
<dbReference type="Proteomes" id="UP001216390">
    <property type="component" value="Chromosome"/>
</dbReference>
<feature type="compositionally biased region" description="Basic and acidic residues" evidence="1">
    <location>
        <begin position="106"/>
        <end position="121"/>
    </location>
</feature>
<feature type="transmembrane region" description="Helical" evidence="2">
    <location>
        <begin position="33"/>
        <end position="54"/>
    </location>
</feature>
<sequence length="127" mass="12369">MSSDRPRPPSGSPAGRPDGGALPSAAPSTAARVLAVGAIVVAGVCGGLIGFGIVDLSVSGQEGAPTTGGGGVGPALGALVGAVLAAGGVAVVAVLVLRAMTEWRRVEDEARAAGREPPRRDPRARRS</sequence>
<evidence type="ECO:0000313" key="4">
    <source>
        <dbReference type="Proteomes" id="UP001216390"/>
    </source>
</evidence>